<keyword evidence="3" id="KW-1185">Reference proteome</keyword>
<dbReference type="EMBL" id="JADIKF010000038">
    <property type="protein sequence ID" value="MBM7129502.1"/>
    <property type="molecule type" value="Genomic_DNA"/>
</dbReference>
<feature type="transmembrane region" description="Helical" evidence="1">
    <location>
        <begin position="80"/>
        <end position="99"/>
    </location>
</feature>
<dbReference type="RefSeq" id="WP_204631123.1">
    <property type="nucleotide sequence ID" value="NZ_BSOC01000003.1"/>
</dbReference>
<evidence type="ECO:0000256" key="1">
    <source>
        <dbReference type="SAM" id="Phobius"/>
    </source>
</evidence>
<keyword evidence="1" id="KW-0812">Transmembrane</keyword>
<sequence>MSDRRYVRGVSTAAVAAAFLMLLLWQRAHGGVPSHHLFDRADLPAFSNWWGGLLLPLMTWFLIGRTQKRIALQGEGARRYALFGFAAAVLFGVLLSVFFTLDIEAVSNGMFESLFLLALFLPIYRAECLLGLVLGMAYTFGGVLPSIIGSVMALITMVIYCYVRAWLLCIGYSFAGMFKRSRT</sequence>
<feature type="transmembrane region" description="Helical" evidence="1">
    <location>
        <begin position="154"/>
        <end position="175"/>
    </location>
</feature>
<dbReference type="Proteomes" id="UP001430193">
    <property type="component" value="Unassembled WGS sequence"/>
</dbReference>
<reference evidence="2" key="1">
    <citation type="submission" date="2020-10" db="EMBL/GenBank/DDBJ databases">
        <title>Phylogeny of dyella-like bacteria.</title>
        <authorList>
            <person name="Fu J."/>
        </authorList>
    </citation>
    <scope>NUCLEOTIDE SEQUENCE</scope>
    <source>
        <strain evidence="2">DHON07</strain>
    </source>
</reference>
<keyword evidence="1" id="KW-1133">Transmembrane helix</keyword>
<evidence type="ECO:0000313" key="2">
    <source>
        <dbReference type="EMBL" id="MBM7129502.1"/>
    </source>
</evidence>
<comment type="caution">
    <text evidence="2">The sequence shown here is derived from an EMBL/GenBank/DDBJ whole genome shotgun (WGS) entry which is preliminary data.</text>
</comment>
<evidence type="ECO:0008006" key="4">
    <source>
        <dbReference type="Google" id="ProtNLM"/>
    </source>
</evidence>
<feature type="transmembrane region" description="Helical" evidence="1">
    <location>
        <begin position="46"/>
        <end position="64"/>
    </location>
</feature>
<protein>
    <recommendedName>
        <fullName evidence="4">Tripartite tricarboxylate transporter TctB family protein</fullName>
    </recommendedName>
</protein>
<name>A0ABS2KEA0_9GAMM</name>
<keyword evidence="1" id="KW-0472">Membrane</keyword>
<evidence type="ECO:0000313" key="3">
    <source>
        <dbReference type="Proteomes" id="UP001430193"/>
    </source>
</evidence>
<feature type="transmembrane region" description="Helical" evidence="1">
    <location>
        <begin position="105"/>
        <end position="124"/>
    </location>
</feature>
<gene>
    <name evidence="2" type="ORF">ISS99_08200</name>
</gene>
<organism evidence="2 3">
    <name type="scientific">Dyella mobilis</name>
    <dbReference type="NCBI Taxonomy" id="1849582"/>
    <lineage>
        <taxon>Bacteria</taxon>
        <taxon>Pseudomonadati</taxon>
        <taxon>Pseudomonadota</taxon>
        <taxon>Gammaproteobacteria</taxon>
        <taxon>Lysobacterales</taxon>
        <taxon>Rhodanobacteraceae</taxon>
        <taxon>Dyella</taxon>
    </lineage>
</organism>
<feature type="transmembrane region" description="Helical" evidence="1">
    <location>
        <begin position="129"/>
        <end position="148"/>
    </location>
</feature>
<proteinExistence type="predicted"/>
<accession>A0ABS2KEA0</accession>